<name>A0AA88XDF6_PINIB</name>
<evidence type="ECO:0000313" key="3">
    <source>
        <dbReference type="Proteomes" id="UP001186944"/>
    </source>
</evidence>
<protein>
    <recommendedName>
        <fullName evidence="4">Transposase domain-containing protein</fullName>
    </recommendedName>
</protein>
<accession>A0AA88XDF6</accession>
<feature type="compositionally biased region" description="Acidic residues" evidence="1">
    <location>
        <begin position="83"/>
        <end position="93"/>
    </location>
</feature>
<proteinExistence type="predicted"/>
<dbReference type="EMBL" id="VSWD01000014">
    <property type="protein sequence ID" value="KAK3083159.1"/>
    <property type="molecule type" value="Genomic_DNA"/>
</dbReference>
<dbReference type="Proteomes" id="UP001186944">
    <property type="component" value="Unassembled WGS sequence"/>
</dbReference>
<feature type="region of interest" description="Disordered" evidence="1">
    <location>
        <begin position="18"/>
        <end position="93"/>
    </location>
</feature>
<dbReference type="PANTHER" id="PTHR33053">
    <property type="entry name" value="PROTEIN, PUTATIVE-RELATED"/>
    <property type="match status" value="1"/>
</dbReference>
<gene>
    <name evidence="2" type="ORF">FSP39_015354</name>
</gene>
<keyword evidence="3" id="KW-1185">Reference proteome</keyword>
<evidence type="ECO:0000313" key="2">
    <source>
        <dbReference type="EMBL" id="KAK3083159.1"/>
    </source>
</evidence>
<feature type="compositionally biased region" description="Acidic residues" evidence="1">
    <location>
        <begin position="22"/>
        <end position="32"/>
    </location>
</feature>
<comment type="caution">
    <text evidence="2">The sequence shown here is derived from an EMBL/GenBank/DDBJ whole genome shotgun (WGS) entry which is preliminary data.</text>
</comment>
<dbReference type="AlphaFoldDB" id="A0AA88XDF6"/>
<organism evidence="2 3">
    <name type="scientific">Pinctada imbricata</name>
    <name type="common">Atlantic pearl-oyster</name>
    <name type="synonym">Pinctada martensii</name>
    <dbReference type="NCBI Taxonomy" id="66713"/>
    <lineage>
        <taxon>Eukaryota</taxon>
        <taxon>Metazoa</taxon>
        <taxon>Spiralia</taxon>
        <taxon>Lophotrochozoa</taxon>
        <taxon>Mollusca</taxon>
        <taxon>Bivalvia</taxon>
        <taxon>Autobranchia</taxon>
        <taxon>Pteriomorphia</taxon>
        <taxon>Pterioida</taxon>
        <taxon>Pterioidea</taxon>
        <taxon>Pteriidae</taxon>
        <taxon>Pinctada</taxon>
    </lineage>
</organism>
<feature type="compositionally biased region" description="Polar residues" evidence="1">
    <location>
        <begin position="43"/>
        <end position="57"/>
    </location>
</feature>
<reference evidence="2" key="1">
    <citation type="submission" date="2019-08" db="EMBL/GenBank/DDBJ databases">
        <title>The improved chromosome-level genome for the pearl oyster Pinctada fucata martensii using PacBio sequencing and Hi-C.</title>
        <authorList>
            <person name="Zheng Z."/>
        </authorList>
    </citation>
    <scope>NUCLEOTIDE SEQUENCE</scope>
    <source>
        <strain evidence="2">ZZ-2019</strain>
        <tissue evidence="2">Adductor muscle</tissue>
    </source>
</reference>
<dbReference type="PANTHER" id="PTHR33053:SF26">
    <property type="entry name" value="TRANSPOSASE DOMAIN-CONTAINING PROTEIN"/>
    <property type="match status" value="1"/>
</dbReference>
<evidence type="ECO:0008006" key="4">
    <source>
        <dbReference type="Google" id="ProtNLM"/>
    </source>
</evidence>
<sequence length="650" mass="74812">MSYKQRWLKIHSEASALVQNETESDNSLDDNSDTMVHNDRPRTSASSDQLSNTCSSRSDADFLDSDSDPGTDFGYNEAPESTDSSDADDEIQAPEEEVTFREKLSSWCTRNNCTRACTNELLTMLREEGIGVPKDARTLLRTPRHIDTAEKCGGKYIYFGIANRIKELMTDHAQYFTENRELQLKINVDGVPLFKSSTTQFWPILCSFDGFKPLIVAIYYGKAKPTSPHEFLEDFLTEYSHLQALGLHWEELVFQVTIQAFICDAPARAFVKCIKGHTGYFACERCAIQGYWKNNRIILHAANQCRSRTDEEFATMQYTDHQTQASPLIVHGLQCVKSFCLDYMHLVCLGVVKRILYFLKQGPAVCKVSNQQICDISRKLQSFSGKLPSEFARQPRSLFEMERWKATEFRQFLLYTGPVALKKVVSESVYEHFLCLTVAISILLESDDQKRTAYLDYAQQLLNYFVDKSRDIYSELFIVYNVHNLKHLPEDVRNFKCSLNNVSAFPYENHLQAIKRLVRNAKNPIVQVTKRLREIEMTGKHSSMTRKPETIHISTKRRNRCFQLSDEGYGFVIEKNENGTYLCDVIPQSRTETFFEKPCESKLINIAFIRSFARAVRKVVTPDEIYRKVVCLPYERGYVLLPLLHGKEID</sequence>
<evidence type="ECO:0000256" key="1">
    <source>
        <dbReference type="SAM" id="MobiDB-lite"/>
    </source>
</evidence>